<evidence type="ECO:0000313" key="2">
    <source>
        <dbReference type="Proteomes" id="UP000634136"/>
    </source>
</evidence>
<reference evidence="1" key="1">
    <citation type="submission" date="2020-09" db="EMBL/GenBank/DDBJ databases">
        <title>Genome-Enabled Discovery of Anthraquinone Biosynthesis in Senna tora.</title>
        <authorList>
            <person name="Kang S.-H."/>
            <person name="Pandey R.P."/>
            <person name="Lee C.-M."/>
            <person name="Sim J.-S."/>
            <person name="Jeong J.-T."/>
            <person name="Choi B.-S."/>
            <person name="Jung M."/>
            <person name="Ginzburg D."/>
            <person name="Zhao K."/>
            <person name="Won S.Y."/>
            <person name="Oh T.-J."/>
            <person name="Yu Y."/>
            <person name="Kim N.-H."/>
            <person name="Lee O.R."/>
            <person name="Lee T.-H."/>
            <person name="Bashyal P."/>
            <person name="Kim T.-S."/>
            <person name="Lee W.-H."/>
            <person name="Kawkins C."/>
            <person name="Kim C.-K."/>
            <person name="Kim J.S."/>
            <person name="Ahn B.O."/>
            <person name="Rhee S.Y."/>
            <person name="Sohng J.K."/>
        </authorList>
    </citation>
    <scope>NUCLEOTIDE SEQUENCE</scope>
    <source>
        <tissue evidence="1">Leaf</tissue>
    </source>
</reference>
<organism evidence="1 2">
    <name type="scientific">Senna tora</name>
    <dbReference type="NCBI Taxonomy" id="362788"/>
    <lineage>
        <taxon>Eukaryota</taxon>
        <taxon>Viridiplantae</taxon>
        <taxon>Streptophyta</taxon>
        <taxon>Embryophyta</taxon>
        <taxon>Tracheophyta</taxon>
        <taxon>Spermatophyta</taxon>
        <taxon>Magnoliopsida</taxon>
        <taxon>eudicotyledons</taxon>
        <taxon>Gunneridae</taxon>
        <taxon>Pentapetalae</taxon>
        <taxon>rosids</taxon>
        <taxon>fabids</taxon>
        <taxon>Fabales</taxon>
        <taxon>Fabaceae</taxon>
        <taxon>Caesalpinioideae</taxon>
        <taxon>Cassia clade</taxon>
        <taxon>Senna</taxon>
    </lineage>
</organism>
<evidence type="ECO:0000313" key="1">
    <source>
        <dbReference type="EMBL" id="KAF7811430.1"/>
    </source>
</evidence>
<gene>
    <name evidence="1" type="ORF">G2W53_032406</name>
</gene>
<sequence>MGQASSFTKQWPLGCHRRSRATVAAGGHRRSGLPVIEAAVLPFAFRSSALIQLREQSGEVEAEGGEFGRLRGIRRTLTAKSTETAFPRARLEQIREERGLVERGRGKGHIGHSLVPAFIHHCSTLECSIPFPSLLCLTNTVFELSLLFSFAFST</sequence>
<proteinExistence type="predicted"/>
<accession>A0A834W6A1</accession>
<name>A0A834W6A1_9FABA</name>
<dbReference type="EMBL" id="JAAIUW010000010">
    <property type="protein sequence ID" value="KAF7811430.1"/>
    <property type="molecule type" value="Genomic_DNA"/>
</dbReference>
<dbReference type="Proteomes" id="UP000634136">
    <property type="component" value="Unassembled WGS sequence"/>
</dbReference>
<comment type="caution">
    <text evidence="1">The sequence shown here is derived from an EMBL/GenBank/DDBJ whole genome shotgun (WGS) entry which is preliminary data.</text>
</comment>
<protein>
    <submittedName>
        <fullName evidence="1">Uncharacterized protein</fullName>
    </submittedName>
</protein>
<dbReference type="AlphaFoldDB" id="A0A834W6A1"/>
<keyword evidence="2" id="KW-1185">Reference proteome</keyword>